<protein>
    <submittedName>
        <fullName evidence="2">Helix-turn-helix domain-containing protein</fullName>
    </submittedName>
</protein>
<accession>A0A1M6G0I8</accession>
<dbReference type="Pfam" id="PF12323">
    <property type="entry name" value="HTH_OrfB_IS605"/>
    <property type="match status" value="1"/>
</dbReference>
<gene>
    <name evidence="2" type="ORF">SAMN02746098_05036</name>
</gene>
<sequence length="148" mass="17489">MLKGFKYRIYPNQEQRIYFARTFGCTRFIYNRMLGDKIAHYEQTHEMLKNTPAQYKDEFPWLKEVDSLALANAQLDLQAAYGHFFRDPNVGFPNFKKKTHDKSYTTNNQKGTVRIDNGYIKLPKLKTRVRIKQHRTFDGVIKSCTVSQ</sequence>
<evidence type="ECO:0000259" key="1">
    <source>
        <dbReference type="Pfam" id="PF12323"/>
    </source>
</evidence>
<feature type="domain" description="Transposase putative helix-turn-helix" evidence="1">
    <location>
        <begin position="1"/>
        <end position="44"/>
    </location>
</feature>
<evidence type="ECO:0000313" key="3">
    <source>
        <dbReference type="Proteomes" id="UP000183954"/>
    </source>
</evidence>
<dbReference type="STRING" id="1121420.SAMN02746098_05036"/>
<dbReference type="RefSeq" id="WP_143187712.1">
    <property type="nucleotide sequence ID" value="NZ_FQXJ01000034.1"/>
</dbReference>
<proteinExistence type="predicted"/>
<dbReference type="EMBL" id="FQXJ01000034">
    <property type="protein sequence ID" value="SHJ03419.1"/>
    <property type="molecule type" value="Genomic_DNA"/>
</dbReference>
<feature type="non-terminal residue" evidence="2">
    <location>
        <position position="148"/>
    </location>
</feature>
<keyword evidence="3" id="KW-1185">Reference proteome</keyword>
<evidence type="ECO:0000313" key="2">
    <source>
        <dbReference type="EMBL" id="SHJ03419.1"/>
    </source>
</evidence>
<organism evidence="2 3">
    <name type="scientific">Desulfosporosinus lacus DSM 15449</name>
    <dbReference type="NCBI Taxonomy" id="1121420"/>
    <lineage>
        <taxon>Bacteria</taxon>
        <taxon>Bacillati</taxon>
        <taxon>Bacillota</taxon>
        <taxon>Clostridia</taxon>
        <taxon>Eubacteriales</taxon>
        <taxon>Desulfitobacteriaceae</taxon>
        <taxon>Desulfosporosinus</taxon>
    </lineage>
</organism>
<name>A0A1M6G0I8_9FIRM</name>
<dbReference type="InterPro" id="IPR021027">
    <property type="entry name" value="Transposase_put_HTH"/>
</dbReference>
<dbReference type="Proteomes" id="UP000183954">
    <property type="component" value="Unassembled WGS sequence"/>
</dbReference>
<reference evidence="3" key="1">
    <citation type="submission" date="2016-11" db="EMBL/GenBank/DDBJ databases">
        <authorList>
            <person name="Varghese N."/>
            <person name="Submissions S."/>
        </authorList>
    </citation>
    <scope>NUCLEOTIDE SEQUENCE [LARGE SCALE GENOMIC DNA]</scope>
    <source>
        <strain evidence="3">DSM 15449</strain>
    </source>
</reference>
<dbReference type="AlphaFoldDB" id="A0A1M6G0I8"/>
<dbReference type="OrthoDB" id="1551477at2"/>